<evidence type="ECO:0000313" key="3">
    <source>
        <dbReference type="Proteomes" id="UP000279995"/>
    </source>
</evidence>
<dbReference type="Gene3D" id="3.40.630.30">
    <property type="match status" value="1"/>
</dbReference>
<dbReference type="Proteomes" id="UP000279995">
    <property type="component" value="Chromosome I"/>
</dbReference>
<dbReference type="PROSITE" id="PS51186">
    <property type="entry name" value="GNAT"/>
    <property type="match status" value="1"/>
</dbReference>
<dbReference type="InterPro" id="IPR016181">
    <property type="entry name" value="Acyl_CoA_acyltransferase"/>
</dbReference>
<dbReference type="Pfam" id="PF13302">
    <property type="entry name" value="Acetyltransf_3"/>
    <property type="match status" value="1"/>
</dbReference>
<proteinExistence type="predicted"/>
<feature type="domain" description="N-acetyltransferase" evidence="1">
    <location>
        <begin position="8"/>
        <end position="169"/>
    </location>
</feature>
<dbReference type="RefSeq" id="WP_121637185.1">
    <property type="nucleotide sequence ID" value="NZ_CP033065.1"/>
</dbReference>
<dbReference type="InterPro" id="IPR051531">
    <property type="entry name" value="N-acetyltransferase"/>
</dbReference>
<organism evidence="2 3">
    <name type="scientific">Pseudoalteromonas agarivorans</name>
    <dbReference type="NCBI Taxonomy" id="176102"/>
    <lineage>
        <taxon>Bacteria</taxon>
        <taxon>Pseudomonadati</taxon>
        <taxon>Pseudomonadota</taxon>
        <taxon>Gammaproteobacteria</taxon>
        <taxon>Alteromonadales</taxon>
        <taxon>Pseudoalteromonadaceae</taxon>
        <taxon>Pseudoalteromonas</taxon>
    </lineage>
</organism>
<sequence length="169" mass="19437">MQLFTARLAMRPLQSSDWPLFLQLHQNPTVIRYCYDMPSEAFVRSRFEQRLKSWDSTSTHPLCLVVFDKHSNEPMGVTGFTYELEQAELGYLFLPAYFNQGFASESLRAVIEWAWQQCGITQFKALVTKGNIGSEKVLQKCGLTLTGINTQAHTINNTRYDDLIYTLKL</sequence>
<evidence type="ECO:0000313" key="2">
    <source>
        <dbReference type="EMBL" id="AYM86100.1"/>
    </source>
</evidence>
<accession>A0AAD0U0X0</accession>
<protein>
    <submittedName>
        <fullName evidence="2">N-acetyltransferase</fullName>
    </submittedName>
</protein>
<dbReference type="PANTHER" id="PTHR43792:SF1">
    <property type="entry name" value="N-ACETYLTRANSFERASE DOMAIN-CONTAINING PROTEIN"/>
    <property type="match status" value="1"/>
</dbReference>
<dbReference type="PANTHER" id="PTHR43792">
    <property type="entry name" value="GNAT FAMILY, PUTATIVE (AFU_ORTHOLOGUE AFUA_3G00765)-RELATED-RELATED"/>
    <property type="match status" value="1"/>
</dbReference>
<reference evidence="2 3" key="1">
    <citation type="submission" date="2018-10" db="EMBL/GenBank/DDBJ databases">
        <title>Complete Genome Sequence and Transcriptomic Profiles of a Marine Bacterium, Pseudoalteromonas agarivorans Hao 2018.</title>
        <authorList>
            <person name="Hao L."/>
        </authorList>
    </citation>
    <scope>NUCLEOTIDE SEQUENCE [LARGE SCALE GENOMIC DNA]</scope>
    <source>
        <strain evidence="2 3">Hao 2018</strain>
    </source>
</reference>
<dbReference type="SUPFAM" id="SSF55729">
    <property type="entry name" value="Acyl-CoA N-acyltransferases (Nat)"/>
    <property type="match status" value="1"/>
</dbReference>
<name>A0AAD0U0X0_9GAMM</name>
<dbReference type="CDD" id="cd04301">
    <property type="entry name" value="NAT_SF"/>
    <property type="match status" value="1"/>
</dbReference>
<dbReference type="InterPro" id="IPR000182">
    <property type="entry name" value="GNAT_dom"/>
</dbReference>
<dbReference type="GO" id="GO:0016747">
    <property type="term" value="F:acyltransferase activity, transferring groups other than amino-acyl groups"/>
    <property type="evidence" value="ECO:0007669"/>
    <property type="project" value="InterPro"/>
</dbReference>
<evidence type="ECO:0000259" key="1">
    <source>
        <dbReference type="PROSITE" id="PS51186"/>
    </source>
</evidence>
<gene>
    <name evidence="2" type="ORF">D9T18_04955</name>
</gene>
<dbReference type="AlphaFoldDB" id="A0AAD0U0X0"/>
<dbReference type="EMBL" id="CP033065">
    <property type="protein sequence ID" value="AYM86100.1"/>
    <property type="molecule type" value="Genomic_DNA"/>
</dbReference>